<sequence length="272" mass="28706">MRARAELAVALTAGAGGRDRSRVARLRSDGPLLLRPAIATGPEPLRRWDLTGRGTARISRAAGAGGPLGGDHLRFHVDVGAGAALVLRDVSATLALPGPHGEPSRIRTTVRVGRKATLVWLPEPVIAARGCDHHIRTDVVLEPGARLLLREELLLGRHGEQPGTVRQRLRVCRGDRPLYDQELAVGPGAPGWQGPAVTGGRRALGSLLVVDPQWGAERDGLPAVTAHPDTAVLPLSDSAVLVTALAEDAIALRRRLDDGVAELERTAAPVAR</sequence>
<keyword evidence="4" id="KW-1185">Reference proteome</keyword>
<keyword evidence="2" id="KW-0996">Nickel insertion</keyword>
<comment type="function">
    <text evidence="2">Required for maturation of urease via the functional incorporation of the urease nickel metallocenter.</text>
</comment>
<organism evidence="3 4">
    <name type="scientific">Streptomyces cavernicola</name>
    <dbReference type="NCBI Taxonomy" id="3043613"/>
    <lineage>
        <taxon>Bacteria</taxon>
        <taxon>Bacillati</taxon>
        <taxon>Actinomycetota</taxon>
        <taxon>Actinomycetes</taxon>
        <taxon>Kitasatosporales</taxon>
        <taxon>Streptomycetaceae</taxon>
        <taxon>Streptomyces</taxon>
    </lineage>
</organism>
<protein>
    <recommendedName>
        <fullName evidence="2">Urease accessory protein UreD</fullName>
    </recommendedName>
</protein>
<keyword evidence="2" id="KW-0963">Cytoplasm</keyword>
<gene>
    <name evidence="2" type="primary">ureD</name>
    <name evidence="3" type="ORF">QIS96_05895</name>
</gene>
<evidence type="ECO:0000256" key="1">
    <source>
        <dbReference type="ARBA" id="ARBA00023186"/>
    </source>
</evidence>
<comment type="subcellular location">
    <subcellularLocation>
        <location evidence="2">Cytoplasm</location>
    </subcellularLocation>
</comment>
<comment type="caution">
    <text evidence="3">The sequence shown here is derived from an EMBL/GenBank/DDBJ whole genome shotgun (WGS) entry which is preliminary data.</text>
</comment>
<proteinExistence type="inferred from homology"/>
<comment type="subunit">
    <text evidence="2">UreD, UreF and UreG form a complex that acts as a GTP-hydrolysis-dependent molecular chaperone, activating the urease apoprotein by helping to assemble the nickel containing metallocenter of UreC. The UreE protein probably delivers the nickel.</text>
</comment>
<dbReference type="EMBL" id="JASCIQ010000004">
    <property type="protein sequence ID" value="MDI3403356.1"/>
    <property type="molecule type" value="Genomic_DNA"/>
</dbReference>
<evidence type="ECO:0000313" key="3">
    <source>
        <dbReference type="EMBL" id="MDI3403356.1"/>
    </source>
</evidence>
<keyword evidence="1 2" id="KW-0143">Chaperone</keyword>
<accession>A0ABT6S5J0</accession>
<dbReference type="Proteomes" id="UP001223978">
    <property type="component" value="Unassembled WGS sequence"/>
</dbReference>
<name>A0ABT6S5J0_9ACTN</name>
<dbReference type="InterPro" id="IPR002669">
    <property type="entry name" value="UreD"/>
</dbReference>
<comment type="similarity">
    <text evidence="2">Belongs to the UreD family.</text>
</comment>
<evidence type="ECO:0000256" key="2">
    <source>
        <dbReference type="HAMAP-Rule" id="MF_01384"/>
    </source>
</evidence>
<evidence type="ECO:0000313" key="4">
    <source>
        <dbReference type="Proteomes" id="UP001223978"/>
    </source>
</evidence>
<dbReference type="Pfam" id="PF01774">
    <property type="entry name" value="UreD"/>
    <property type="match status" value="1"/>
</dbReference>
<reference evidence="3 4" key="1">
    <citation type="submission" date="2023-05" db="EMBL/GenBank/DDBJ databases">
        <title>Draft genome sequence of Streptomyces sp. B-S-A6 isolated from a cave soil in Thailand.</title>
        <authorList>
            <person name="Chamroensaksri N."/>
            <person name="Muangham S."/>
        </authorList>
    </citation>
    <scope>NUCLEOTIDE SEQUENCE [LARGE SCALE GENOMIC DNA]</scope>
    <source>
        <strain evidence="3 4">B-S-A6</strain>
    </source>
</reference>
<dbReference type="RefSeq" id="WP_282541297.1">
    <property type="nucleotide sequence ID" value="NZ_JASCIQ010000004.1"/>
</dbReference>
<dbReference type="HAMAP" id="MF_01384">
    <property type="entry name" value="UreD"/>
    <property type="match status" value="1"/>
</dbReference>